<feature type="site" description="Interaction with the cone snail toxin Con-ikot-ikot" evidence="13">
    <location>
        <position position="594"/>
    </location>
</feature>
<keyword evidence="8" id="KW-0675">Receptor</keyword>
<evidence type="ECO:0000256" key="5">
    <source>
        <dbReference type="ARBA" id="ARBA00022989"/>
    </source>
</evidence>
<keyword evidence="19" id="KW-1185">Reference proteome</keyword>
<feature type="transmembrane region" description="Helical" evidence="15">
    <location>
        <begin position="536"/>
        <end position="557"/>
    </location>
</feature>
<keyword evidence="16" id="KW-0732">Signal</keyword>
<dbReference type="Gene3D" id="1.10.287.70">
    <property type="match status" value="1"/>
</dbReference>
<evidence type="ECO:0000256" key="9">
    <source>
        <dbReference type="ARBA" id="ARBA00023180"/>
    </source>
</evidence>
<feature type="signal peptide" evidence="16">
    <location>
        <begin position="1"/>
        <end position="17"/>
    </location>
</feature>
<keyword evidence="4 15" id="KW-0812">Transmembrane</keyword>
<feature type="transmembrane region" description="Helical" evidence="15">
    <location>
        <begin position="730"/>
        <end position="752"/>
    </location>
</feature>
<keyword evidence="10" id="KW-1071">Ligand-gated ion channel</keyword>
<keyword evidence="14" id="KW-1015">Disulfide bond</keyword>
<accession>A0A564YGU2</accession>
<evidence type="ECO:0000256" key="6">
    <source>
        <dbReference type="ARBA" id="ARBA00023065"/>
    </source>
</evidence>
<dbReference type="Gene3D" id="3.40.190.10">
    <property type="entry name" value="Periplasmic binding protein-like II"/>
    <property type="match status" value="2"/>
</dbReference>
<feature type="transmembrane region" description="Helical" evidence="15">
    <location>
        <begin position="478"/>
        <end position="499"/>
    </location>
</feature>
<evidence type="ECO:0000256" key="7">
    <source>
        <dbReference type="ARBA" id="ARBA00023136"/>
    </source>
</evidence>
<feature type="domain" description="Ionotropic glutamate receptor C-terminal" evidence="17">
    <location>
        <begin position="477"/>
        <end position="739"/>
    </location>
</feature>
<evidence type="ECO:0000256" key="15">
    <source>
        <dbReference type="SAM" id="Phobius"/>
    </source>
</evidence>
<keyword evidence="9" id="KW-0325">Glycoprotein</keyword>
<reference evidence="18 19" key="1">
    <citation type="submission" date="2019-07" db="EMBL/GenBank/DDBJ databases">
        <authorList>
            <person name="Jastrzebski P J."/>
            <person name="Paukszto L."/>
            <person name="Jastrzebski P J."/>
        </authorList>
    </citation>
    <scope>NUCLEOTIDE SEQUENCE [LARGE SCALE GENOMIC DNA]</scope>
    <source>
        <strain evidence="18 19">WMS-il1</strain>
    </source>
</reference>
<keyword evidence="11" id="KW-0407">Ion channel</keyword>
<evidence type="ECO:0000256" key="14">
    <source>
        <dbReference type="PIRSR" id="PIRSR601508-3"/>
    </source>
</evidence>
<evidence type="ECO:0000256" key="11">
    <source>
        <dbReference type="ARBA" id="ARBA00023303"/>
    </source>
</evidence>
<dbReference type="PANTHER" id="PTHR18966">
    <property type="entry name" value="IONOTROPIC GLUTAMATE RECEPTOR"/>
    <property type="match status" value="1"/>
</dbReference>
<feature type="transmembrane region" description="Helical" evidence="15">
    <location>
        <begin position="505"/>
        <end position="524"/>
    </location>
</feature>
<protein>
    <recommendedName>
        <fullName evidence="17">Ionotropic glutamate receptor C-terminal domain-containing protein</fullName>
    </recommendedName>
</protein>
<dbReference type="Pfam" id="PF00060">
    <property type="entry name" value="Lig_chan"/>
    <property type="match status" value="1"/>
</dbReference>
<organism evidence="18 19">
    <name type="scientific">Hymenolepis diminuta</name>
    <name type="common">Rat tapeworm</name>
    <dbReference type="NCBI Taxonomy" id="6216"/>
    <lineage>
        <taxon>Eukaryota</taxon>
        <taxon>Metazoa</taxon>
        <taxon>Spiralia</taxon>
        <taxon>Lophotrochozoa</taxon>
        <taxon>Platyhelminthes</taxon>
        <taxon>Cestoda</taxon>
        <taxon>Eucestoda</taxon>
        <taxon>Cyclophyllidea</taxon>
        <taxon>Hymenolepididae</taxon>
        <taxon>Hymenolepis</taxon>
    </lineage>
</organism>
<dbReference type="GO" id="GO:0038023">
    <property type="term" value="F:signaling receptor activity"/>
    <property type="evidence" value="ECO:0007669"/>
    <property type="project" value="InterPro"/>
</dbReference>
<evidence type="ECO:0000256" key="16">
    <source>
        <dbReference type="SAM" id="SignalP"/>
    </source>
</evidence>
<evidence type="ECO:0000256" key="13">
    <source>
        <dbReference type="PIRSR" id="PIRSR601508-2"/>
    </source>
</evidence>
<dbReference type="SUPFAM" id="SSF53850">
    <property type="entry name" value="Periplasmic binding protein-like II"/>
    <property type="match status" value="1"/>
</dbReference>
<name>A0A564YGU2_HYMDI</name>
<evidence type="ECO:0000256" key="1">
    <source>
        <dbReference type="ARBA" id="ARBA00004651"/>
    </source>
</evidence>
<dbReference type="EMBL" id="CABIJS010000210">
    <property type="protein sequence ID" value="VUZ46159.1"/>
    <property type="molecule type" value="Genomic_DNA"/>
</dbReference>
<keyword evidence="7 15" id="KW-0472">Membrane</keyword>
<evidence type="ECO:0000256" key="4">
    <source>
        <dbReference type="ARBA" id="ARBA00022692"/>
    </source>
</evidence>
<sequence>MIRPIWIILICTTFCGGQEQNTLYLTFNENVNPAVVQKVFDKIYPFPGLNFKTLDPKATPTGAVGIFGAKGYFTSRMDLPSFTCKKEMKDIYVSTLDLDPAQLLRACIDLMEKMRSSQSPPTEKTIIAMSKYKTDIRDPFTLLPFILTAEKITTKMSMFWYQNADDTEVLTTKINEANADNVILLLPSENINIVIKNAYNKNLFTWNRRWVIASVDGGIPQPPNGQEVNNANVSVLYVGRPNATPLDIANTVEDKLAFDTAYAARAYMEIACNDSLSEANYEGLTGDFDFTNINTPRTTVTMTVARGLMNKPNVVGSVTITGDKYDVVGNYDEIFSFANETIEAILRSRKMRIAVVLAPPFAMFSNDSKQIVKPTSCDISTLTGMTIDVVKAILDPIGVQYECTCYPASMSNDSLLSVNNGLADMAVGEFAVLPHLRDYFDFISNFLYFSFAILEKPEITQEKTYLWLFFKPLSAGSWVMIVFCSIVVALVLATLNYFSPNQVDYGFFESIFVAFGCLFQGLTVSPPNQWSSRFMLCVWWLFVLFFIVIYIANYAAIIMHSGIQNEATGFTALLVDPSIPFGALPSSLAATQMRRSHKLEIQKINYLSDKLHPQTNERNITIEERVQQVRDGKYRLISDSFTLEYFANKYCLALTGEYSSHQYAIILKLNTVYTEYLNRRLTALINDGNIKEIADSYTGQQSSSTCKIPVKKGANGSGHRYAITLSEVGGIFILMLIGIVVAIILSIVECVFARKMRPIAGRILRMETRARLKNFF</sequence>
<evidence type="ECO:0000256" key="3">
    <source>
        <dbReference type="ARBA" id="ARBA00022475"/>
    </source>
</evidence>
<dbReference type="AlphaFoldDB" id="A0A564YGU2"/>
<dbReference type="GO" id="GO:0005886">
    <property type="term" value="C:plasma membrane"/>
    <property type="evidence" value="ECO:0007669"/>
    <property type="project" value="UniProtKB-SubCell"/>
</dbReference>
<evidence type="ECO:0000313" key="19">
    <source>
        <dbReference type="Proteomes" id="UP000321570"/>
    </source>
</evidence>
<keyword evidence="3" id="KW-1003">Cell membrane</keyword>
<keyword evidence="5 15" id="KW-1133">Transmembrane helix</keyword>
<comment type="subcellular location">
    <subcellularLocation>
        <location evidence="1">Cell membrane</location>
        <topology evidence="1">Multi-pass membrane protein</topology>
    </subcellularLocation>
</comment>
<evidence type="ECO:0000259" key="17">
    <source>
        <dbReference type="Pfam" id="PF00060"/>
    </source>
</evidence>
<feature type="chain" id="PRO_5022114428" description="Ionotropic glutamate receptor C-terminal domain-containing protein" evidence="16">
    <location>
        <begin position="18"/>
        <end position="776"/>
    </location>
</feature>
<keyword evidence="2" id="KW-0813">Transport</keyword>
<keyword evidence="6" id="KW-0406">Ion transport</keyword>
<evidence type="ECO:0000256" key="2">
    <source>
        <dbReference type="ARBA" id="ARBA00022448"/>
    </source>
</evidence>
<feature type="disulfide bond" evidence="14">
    <location>
        <begin position="651"/>
        <end position="706"/>
    </location>
</feature>
<gene>
    <name evidence="18" type="ORF">WMSIL1_LOCUS5961</name>
</gene>
<dbReference type="InterPro" id="IPR001320">
    <property type="entry name" value="Iontro_rcpt_C"/>
</dbReference>
<dbReference type="InterPro" id="IPR001508">
    <property type="entry name" value="Iono_Glu_rcpt_met"/>
</dbReference>
<evidence type="ECO:0000256" key="12">
    <source>
        <dbReference type="PIRSR" id="PIRSR601508-1"/>
    </source>
</evidence>
<dbReference type="PRINTS" id="PR00177">
    <property type="entry name" value="NMDARECEPTOR"/>
</dbReference>
<dbReference type="Proteomes" id="UP000321570">
    <property type="component" value="Unassembled WGS sequence"/>
</dbReference>
<feature type="binding site" evidence="12">
    <location>
        <position position="639"/>
    </location>
    <ligand>
        <name>L-glutamate</name>
        <dbReference type="ChEBI" id="CHEBI:29985"/>
    </ligand>
</feature>
<dbReference type="GO" id="GO:0015276">
    <property type="term" value="F:ligand-gated monoatomic ion channel activity"/>
    <property type="evidence" value="ECO:0007669"/>
    <property type="project" value="InterPro"/>
</dbReference>
<evidence type="ECO:0000256" key="8">
    <source>
        <dbReference type="ARBA" id="ARBA00023170"/>
    </source>
</evidence>
<dbReference type="InterPro" id="IPR015683">
    <property type="entry name" value="Ionotropic_Glu_rcpt"/>
</dbReference>
<evidence type="ECO:0000256" key="10">
    <source>
        <dbReference type="ARBA" id="ARBA00023286"/>
    </source>
</evidence>
<evidence type="ECO:0000313" key="18">
    <source>
        <dbReference type="EMBL" id="VUZ46159.1"/>
    </source>
</evidence>
<proteinExistence type="predicted"/>